<dbReference type="SUPFAM" id="SSF56672">
    <property type="entry name" value="DNA/RNA polymerases"/>
    <property type="match status" value="1"/>
</dbReference>
<dbReference type="Gene3D" id="3.10.10.10">
    <property type="entry name" value="HIV Type 1 Reverse Transcriptase, subunit A, domain 1"/>
    <property type="match status" value="1"/>
</dbReference>
<comment type="caution">
    <text evidence="4">The sequence shown here is derived from an EMBL/GenBank/DDBJ whole genome shotgun (WGS) entry which is preliminary data.</text>
</comment>
<sequence length="156" mass="18137">MEDVRRHLQELLDHGIISETRSPYASPIVVVRKKSGKIRMCIDYRTFNSRTTVDLYTVPRVQDALDCLLGSRWFLVLELQSGYYQIPLAQEDKEKTAFICPLGFYQFERMPQGISSVPATFQRLMEKVVGDMNVTQVLVYLDDLIVFEKTLEEHEE</sequence>
<name>A0A151M3G0_ALLMI</name>
<comment type="similarity">
    <text evidence="1">Belongs to the beta type-B retroviral polymerase family. HERV class-II K(HML-2) pol subfamily.</text>
</comment>
<reference evidence="4 5" key="1">
    <citation type="journal article" date="2012" name="Genome Biol.">
        <title>Sequencing three crocodilian genomes to illuminate the evolution of archosaurs and amniotes.</title>
        <authorList>
            <person name="St John J.A."/>
            <person name="Braun E.L."/>
            <person name="Isberg S.R."/>
            <person name="Miles L.G."/>
            <person name="Chong A.Y."/>
            <person name="Gongora J."/>
            <person name="Dalzell P."/>
            <person name="Moran C."/>
            <person name="Bed'hom B."/>
            <person name="Abzhanov A."/>
            <person name="Burgess S.C."/>
            <person name="Cooksey A.M."/>
            <person name="Castoe T.A."/>
            <person name="Crawford N.G."/>
            <person name="Densmore L.D."/>
            <person name="Drew J.C."/>
            <person name="Edwards S.V."/>
            <person name="Faircloth B.C."/>
            <person name="Fujita M.K."/>
            <person name="Greenwold M.J."/>
            <person name="Hoffmann F.G."/>
            <person name="Howard J.M."/>
            <person name="Iguchi T."/>
            <person name="Janes D.E."/>
            <person name="Khan S.Y."/>
            <person name="Kohno S."/>
            <person name="de Koning A.J."/>
            <person name="Lance S.L."/>
            <person name="McCarthy F.M."/>
            <person name="McCormack J.E."/>
            <person name="Merchant M.E."/>
            <person name="Peterson D.G."/>
            <person name="Pollock D.D."/>
            <person name="Pourmand N."/>
            <person name="Raney B.J."/>
            <person name="Roessler K.A."/>
            <person name="Sanford J.R."/>
            <person name="Sawyer R.H."/>
            <person name="Schmidt C.J."/>
            <person name="Triplett E.W."/>
            <person name="Tuberville T.D."/>
            <person name="Venegas-Anaya M."/>
            <person name="Howard J.T."/>
            <person name="Jarvis E.D."/>
            <person name="Guillette L.J.Jr."/>
            <person name="Glenn T.C."/>
            <person name="Green R.E."/>
            <person name="Ray D.A."/>
        </authorList>
    </citation>
    <scope>NUCLEOTIDE SEQUENCE [LARGE SCALE GENOMIC DNA]</scope>
    <source>
        <strain evidence="4">KSC_2009_1</strain>
    </source>
</reference>
<keyword evidence="5" id="KW-1185">Reference proteome</keyword>
<dbReference type="Gene3D" id="3.30.70.270">
    <property type="match status" value="1"/>
</dbReference>
<dbReference type="GO" id="GO:0004523">
    <property type="term" value="F:RNA-DNA hybrid ribonuclease activity"/>
    <property type="evidence" value="ECO:0007669"/>
    <property type="project" value="UniProtKB-EC"/>
</dbReference>
<accession>A0A151M3G0</accession>
<evidence type="ECO:0000313" key="4">
    <source>
        <dbReference type="EMBL" id="KYO19073.1"/>
    </source>
</evidence>
<evidence type="ECO:0000313" key="5">
    <source>
        <dbReference type="Proteomes" id="UP000050525"/>
    </source>
</evidence>
<dbReference type="PANTHER" id="PTHR24559:SF435">
    <property type="entry name" value="RIBONUCLEASE H"/>
    <property type="match status" value="1"/>
</dbReference>
<dbReference type="InterPro" id="IPR053134">
    <property type="entry name" value="RNA-dir_DNA_polymerase"/>
</dbReference>
<dbReference type="STRING" id="8496.A0A151M3G0"/>
<dbReference type="Pfam" id="PF00078">
    <property type="entry name" value="RVT_1"/>
    <property type="match status" value="1"/>
</dbReference>
<evidence type="ECO:0000256" key="1">
    <source>
        <dbReference type="ARBA" id="ARBA00010879"/>
    </source>
</evidence>
<dbReference type="InterPro" id="IPR043502">
    <property type="entry name" value="DNA/RNA_pol_sf"/>
</dbReference>
<dbReference type="KEGG" id="amj:106739815"/>
<gene>
    <name evidence="4" type="ORF">Y1Q_0019005</name>
</gene>
<dbReference type="EC" id="3.1.26.4" evidence="2"/>
<dbReference type="EMBL" id="AKHW03006769">
    <property type="protein sequence ID" value="KYO19073.1"/>
    <property type="molecule type" value="Genomic_DNA"/>
</dbReference>
<organism evidence="4 5">
    <name type="scientific">Alligator mississippiensis</name>
    <name type="common">American alligator</name>
    <dbReference type="NCBI Taxonomy" id="8496"/>
    <lineage>
        <taxon>Eukaryota</taxon>
        <taxon>Metazoa</taxon>
        <taxon>Chordata</taxon>
        <taxon>Craniata</taxon>
        <taxon>Vertebrata</taxon>
        <taxon>Euteleostomi</taxon>
        <taxon>Archelosauria</taxon>
        <taxon>Archosauria</taxon>
        <taxon>Crocodylia</taxon>
        <taxon>Alligatoridae</taxon>
        <taxon>Alligatorinae</taxon>
        <taxon>Alligator</taxon>
    </lineage>
</organism>
<dbReference type="PROSITE" id="PS50878">
    <property type="entry name" value="RT_POL"/>
    <property type="match status" value="1"/>
</dbReference>
<proteinExistence type="inferred from homology"/>
<dbReference type="GO" id="GO:0003964">
    <property type="term" value="F:RNA-directed DNA polymerase activity"/>
    <property type="evidence" value="ECO:0007669"/>
    <property type="project" value="UniProtKB-KW"/>
</dbReference>
<dbReference type="InterPro" id="IPR000477">
    <property type="entry name" value="RT_dom"/>
</dbReference>
<dbReference type="AlphaFoldDB" id="A0A151M3G0"/>
<dbReference type="CDD" id="cd01647">
    <property type="entry name" value="RT_LTR"/>
    <property type="match status" value="1"/>
</dbReference>
<dbReference type="OrthoDB" id="6761011at2759"/>
<dbReference type="PANTHER" id="PTHR24559">
    <property type="entry name" value="TRANSPOSON TY3-I GAG-POL POLYPROTEIN"/>
    <property type="match status" value="1"/>
</dbReference>
<feature type="domain" description="Reverse transcriptase" evidence="3">
    <location>
        <begin position="12"/>
        <end position="156"/>
    </location>
</feature>
<evidence type="ECO:0000259" key="3">
    <source>
        <dbReference type="PROSITE" id="PS50878"/>
    </source>
</evidence>
<evidence type="ECO:0000256" key="2">
    <source>
        <dbReference type="ARBA" id="ARBA00012180"/>
    </source>
</evidence>
<protein>
    <recommendedName>
        <fullName evidence="2">ribonuclease H</fullName>
        <ecNumber evidence="2">3.1.26.4</ecNumber>
    </recommendedName>
</protein>
<dbReference type="Proteomes" id="UP000050525">
    <property type="component" value="Unassembled WGS sequence"/>
</dbReference>
<dbReference type="InterPro" id="IPR043128">
    <property type="entry name" value="Rev_trsase/Diguanyl_cyclase"/>
</dbReference>